<proteinExistence type="predicted"/>
<feature type="compositionally biased region" description="Basic residues" evidence="1">
    <location>
        <begin position="38"/>
        <end position="50"/>
    </location>
</feature>
<evidence type="ECO:0000313" key="2">
    <source>
        <dbReference type="EMBL" id="GBP89885.1"/>
    </source>
</evidence>
<name>A0A4C1ZTC7_EUMVA</name>
<dbReference type="Proteomes" id="UP000299102">
    <property type="component" value="Unassembled WGS sequence"/>
</dbReference>
<dbReference type="AlphaFoldDB" id="A0A4C1ZTC7"/>
<feature type="region of interest" description="Disordered" evidence="1">
    <location>
        <begin position="35"/>
        <end position="95"/>
    </location>
</feature>
<reference evidence="2 3" key="1">
    <citation type="journal article" date="2019" name="Commun. Biol.">
        <title>The bagworm genome reveals a unique fibroin gene that provides high tensile strength.</title>
        <authorList>
            <person name="Kono N."/>
            <person name="Nakamura H."/>
            <person name="Ohtoshi R."/>
            <person name="Tomita M."/>
            <person name="Numata K."/>
            <person name="Arakawa K."/>
        </authorList>
    </citation>
    <scope>NUCLEOTIDE SEQUENCE [LARGE SCALE GENOMIC DNA]</scope>
</reference>
<dbReference type="EMBL" id="BGZK01002041">
    <property type="protein sequence ID" value="GBP89885.1"/>
    <property type="molecule type" value="Genomic_DNA"/>
</dbReference>
<keyword evidence="3" id="KW-1185">Reference proteome</keyword>
<accession>A0A4C1ZTC7</accession>
<comment type="caution">
    <text evidence="2">The sequence shown here is derived from an EMBL/GenBank/DDBJ whole genome shotgun (WGS) entry which is preliminary data.</text>
</comment>
<sequence>MDLKKTVVTLFPKLTRLKINSFSFVDSDLIRNAAGRNPIKKKTPTGRLRRSGPPSASGQTNRFPGDNARARRNGQMNFDSRTIPSSMADPPDTARKCEEHYNSVCLNMRQDLNKPRVRVRPKAHYTRYERGDVVATTKINFVERAELP</sequence>
<evidence type="ECO:0000256" key="1">
    <source>
        <dbReference type="SAM" id="MobiDB-lite"/>
    </source>
</evidence>
<organism evidence="2 3">
    <name type="scientific">Eumeta variegata</name>
    <name type="common">Bagworm moth</name>
    <name type="synonym">Eumeta japonica</name>
    <dbReference type="NCBI Taxonomy" id="151549"/>
    <lineage>
        <taxon>Eukaryota</taxon>
        <taxon>Metazoa</taxon>
        <taxon>Ecdysozoa</taxon>
        <taxon>Arthropoda</taxon>
        <taxon>Hexapoda</taxon>
        <taxon>Insecta</taxon>
        <taxon>Pterygota</taxon>
        <taxon>Neoptera</taxon>
        <taxon>Endopterygota</taxon>
        <taxon>Lepidoptera</taxon>
        <taxon>Glossata</taxon>
        <taxon>Ditrysia</taxon>
        <taxon>Tineoidea</taxon>
        <taxon>Psychidae</taxon>
        <taxon>Oiketicinae</taxon>
        <taxon>Eumeta</taxon>
    </lineage>
</organism>
<gene>
    <name evidence="2" type="ORF">EVAR_61163_1</name>
</gene>
<evidence type="ECO:0000313" key="3">
    <source>
        <dbReference type="Proteomes" id="UP000299102"/>
    </source>
</evidence>
<feature type="compositionally biased region" description="Polar residues" evidence="1">
    <location>
        <begin position="74"/>
        <end position="85"/>
    </location>
</feature>
<protein>
    <submittedName>
        <fullName evidence="2">Uncharacterized protein</fullName>
    </submittedName>
</protein>